<gene>
    <name evidence="7" type="ORF">QQF64_002119</name>
</gene>
<dbReference type="Pfam" id="PF02984">
    <property type="entry name" value="Cyclin_C"/>
    <property type="match status" value="1"/>
</dbReference>
<accession>A0ABR3MP85</accession>
<proteinExistence type="inferred from homology"/>
<dbReference type="PANTHER" id="PTHR10177">
    <property type="entry name" value="CYCLINS"/>
    <property type="match status" value="1"/>
</dbReference>
<evidence type="ECO:0000259" key="5">
    <source>
        <dbReference type="SMART" id="SM00385"/>
    </source>
</evidence>
<keyword evidence="3" id="KW-0131">Cell cycle</keyword>
<dbReference type="InterPro" id="IPR048258">
    <property type="entry name" value="Cyclins_cyclin-box"/>
</dbReference>
<comment type="similarity">
    <text evidence="4">Belongs to the cyclin family.</text>
</comment>
<dbReference type="SMART" id="SM01332">
    <property type="entry name" value="Cyclin_C"/>
    <property type="match status" value="1"/>
</dbReference>
<feature type="domain" description="Cyclin-like" evidence="5">
    <location>
        <begin position="214"/>
        <end position="298"/>
    </location>
</feature>
<sequence length="430" mass="48418">MPWGICRYAFNEPKQLMPCSASWTTQICEPPSQRENNSTRDDKMASRGFAPLSSRHENIMGLARADGLRAHKPGQRVVLGVLTENDQHNRVFGQVSSKYEPAFRDVSISSATLGDHVVEPVTVQSTKSPSFLLPSELLLLDDAVQDLGSGSCMDSSMQSLPEEETASEDVLCVPEYSEDIHRYLRECEVKYRPKPSYMRKQPDITNCMRIILVDWLVEVGEEYKLCSETLFLAVNYLDRFLSCMSVLRGKLQLVGTAAILLAAKYEEVYPPEVDEFVYITDDTYTKKQLLRMEQHLLRVLAFDMTAPTIQQFLLQYTLEEHICAKTVNLALYLSELSLLEVDPFVQYLPSKTAAAAYCLANYTVNGVLWPENLYAFTGYSLAVISPCLKELHKLHLGAAGRPQQAIQEKYKSSKYCGVSLLEPVESLPLP</sequence>
<protein>
    <recommendedName>
        <fullName evidence="9">Cyclin A1</fullName>
    </recommendedName>
</protein>
<evidence type="ECO:0000256" key="1">
    <source>
        <dbReference type="ARBA" id="ARBA00022618"/>
    </source>
</evidence>
<dbReference type="InterPro" id="IPR039361">
    <property type="entry name" value="Cyclin"/>
</dbReference>
<organism evidence="7 8">
    <name type="scientific">Cirrhinus molitorella</name>
    <name type="common">mud carp</name>
    <dbReference type="NCBI Taxonomy" id="172907"/>
    <lineage>
        <taxon>Eukaryota</taxon>
        <taxon>Metazoa</taxon>
        <taxon>Chordata</taxon>
        <taxon>Craniata</taxon>
        <taxon>Vertebrata</taxon>
        <taxon>Euteleostomi</taxon>
        <taxon>Actinopterygii</taxon>
        <taxon>Neopterygii</taxon>
        <taxon>Teleostei</taxon>
        <taxon>Ostariophysi</taxon>
        <taxon>Cypriniformes</taxon>
        <taxon>Cyprinidae</taxon>
        <taxon>Labeoninae</taxon>
        <taxon>Labeonini</taxon>
        <taxon>Cirrhinus</taxon>
    </lineage>
</organism>
<feature type="domain" description="Cyclin-like" evidence="5">
    <location>
        <begin position="311"/>
        <end position="393"/>
    </location>
</feature>
<feature type="domain" description="Cyclin C-terminal" evidence="6">
    <location>
        <begin position="307"/>
        <end position="424"/>
    </location>
</feature>
<comment type="caution">
    <text evidence="7">The sequence shown here is derived from an EMBL/GenBank/DDBJ whole genome shotgun (WGS) entry which is preliminary data.</text>
</comment>
<evidence type="ECO:0000256" key="2">
    <source>
        <dbReference type="ARBA" id="ARBA00023127"/>
    </source>
</evidence>
<dbReference type="SMART" id="SM00385">
    <property type="entry name" value="CYCLIN"/>
    <property type="match status" value="2"/>
</dbReference>
<evidence type="ECO:0000256" key="4">
    <source>
        <dbReference type="RuleBase" id="RU000383"/>
    </source>
</evidence>
<dbReference type="InterPro" id="IPR006671">
    <property type="entry name" value="Cyclin_N"/>
</dbReference>
<evidence type="ECO:0000259" key="6">
    <source>
        <dbReference type="SMART" id="SM01332"/>
    </source>
</evidence>
<dbReference type="SUPFAM" id="SSF47954">
    <property type="entry name" value="Cyclin-like"/>
    <property type="match status" value="2"/>
</dbReference>
<evidence type="ECO:0008006" key="9">
    <source>
        <dbReference type="Google" id="ProtNLM"/>
    </source>
</evidence>
<dbReference type="PROSITE" id="PS00292">
    <property type="entry name" value="CYCLINS"/>
    <property type="match status" value="1"/>
</dbReference>
<dbReference type="Proteomes" id="UP001558613">
    <property type="component" value="Unassembled WGS sequence"/>
</dbReference>
<keyword evidence="2 4" id="KW-0195">Cyclin</keyword>
<evidence type="ECO:0000313" key="7">
    <source>
        <dbReference type="EMBL" id="KAL1266444.1"/>
    </source>
</evidence>
<keyword evidence="1" id="KW-0132">Cell division</keyword>
<dbReference type="Pfam" id="PF00134">
    <property type="entry name" value="Cyclin_N"/>
    <property type="match status" value="1"/>
</dbReference>
<evidence type="ECO:0000256" key="3">
    <source>
        <dbReference type="ARBA" id="ARBA00023306"/>
    </source>
</evidence>
<name>A0ABR3MP85_9TELE</name>
<keyword evidence="8" id="KW-1185">Reference proteome</keyword>
<dbReference type="CDD" id="cd20560">
    <property type="entry name" value="CYCLIN_CCNA1_rpt1"/>
    <property type="match status" value="1"/>
</dbReference>
<dbReference type="InterPro" id="IPR036915">
    <property type="entry name" value="Cyclin-like_sf"/>
</dbReference>
<dbReference type="InterPro" id="IPR004367">
    <property type="entry name" value="Cyclin_C-dom"/>
</dbReference>
<dbReference type="Gene3D" id="1.10.472.10">
    <property type="entry name" value="Cyclin-like"/>
    <property type="match status" value="2"/>
</dbReference>
<reference evidence="7 8" key="1">
    <citation type="submission" date="2023-09" db="EMBL/GenBank/DDBJ databases">
        <authorList>
            <person name="Wang M."/>
        </authorList>
    </citation>
    <scope>NUCLEOTIDE SEQUENCE [LARGE SCALE GENOMIC DNA]</scope>
    <source>
        <strain evidence="7">GT-2023</strain>
        <tissue evidence="7">Liver</tissue>
    </source>
</reference>
<dbReference type="EMBL" id="JAYMGO010000010">
    <property type="protein sequence ID" value="KAL1266444.1"/>
    <property type="molecule type" value="Genomic_DNA"/>
</dbReference>
<evidence type="ECO:0000313" key="8">
    <source>
        <dbReference type="Proteomes" id="UP001558613"/>
    </source>
</evidence>
<dbReference type="InterPro" id="IPR013763">
    <property type="entry name" value="Cyclin-like_dom"/>
</dbReference>